<keyword evidence="4" id="KW-0456">Lyase</keyword>
<dbReference type="Proteomes" id="UP000886841">
    <property type="component" value="Unassembled WGS sequence"/>
</dbReference>
<gene>
    <name evidence="7" type="ORF">IAB98_04470</name>
</gene>
<evidence type="ECO:0000256" key="1">
    <source>
        <dbReference type="ARBA" id="ARBA00001933"/>
    </source>
</evidence>
<comment type="cofactor">
    <cofactor evidence="1">
        <name>pyridoxal 5'-phosphate</name>
        <dbReference type="ChEBI" id="CHEBI:597326"/>
    </cofactor>
</comment>
<dbReference type="SUPFAM" id="SSF53383">
    <property type="entry name" value="PLP-dependent transferases"/>
    <property type="match status" value="1"/>
</dbReference>
<organism evidence="7 8">
    <name type="scientific">Candidatus Egerieimonas intestinavium</name>
    <dbReference type="NCBI Taxonomy" id="2840777"/>
    <lineage>
        <taxon>Bacteria</taxon>
        <taxon>Bacillati</taxon>
        <taxon>Bacillota</taxon>
        <taxon>Clostridia</taxon>
        <taxon>Lachnospirales</taxon>
        <taxon>Lachnospiraceae</taxon>
        <taxon>Lachnospiraceae incertae sedis</taxon>
        <taxon>Candidatus Egerieimonas</taxon>
    </lineage>
</organism>
<evidence type="ECO:0000313" key="7">
    <source>
        <dbReference type="EMBL" id="HIR92659.1"/>
    </source>
</evidence>
<comment type="similarity">
    <text evidence="5">Belongs to the class-II pyridoxal-phosphate-dependent aminotransferase family. MalY/PatB cystathionine beta-lyase subfamily.</text>
</comment>
<name>A0A9D1EJC8_9FIRM</name>
<dbReference type="GO" id="GO:0008483">
    <property type="term" value="F:transaminase activity"/>
    <property type="evidence" value="ECO:0007669"/>
    <property type="project" value="UniProtKB-KW"/>
</dbReference>
<dbReference type="PANTHER" id="PTHR43525">
    <property type="entry name" value="PROTEIN MALY"/>
    <property type="match status" value="1"/>
</dbReference>
<dbReference type="InterPro" id="IPR015421">
    <property type="entry name" value="PyrdxlP-dep_Trfase_major"/>
</dbReference>
<reference evidence="7" key="1">
    <citation type="submission" date="2020-10" db="EMBL/GenBank/DDBJ databases">
        <authorList>
            <person name="Gilroy R."/>
        </authorList>
    </citation>
    <scope>NUCLEOTIDE SEQUENCE</scope>
    <source>
        <strain evidence="7">ChiSxjej1B13-7041</strain>
    </source>
</reference>
<proteinExistence type="inferred from homology"/>
<dbReference type="GO" id="GO:0030170">
    <property type="term" value="F:pyridoxal phosphate binding"/>
    <property type="evidence" value="ECO:0007669"/>
    <property type="project" value="InterPro"/>
</dbReference>
<protein>
    <recommendedName>
        <fullName evidence="2">cysteine-S-conjugate beta-lyase</fullName>
        <ecNumber evidence="2">4.4.1.13</ecNumber>
    </recommendedName>
</protein>
<dbReference type="EMBL" id="DVHU01000039">
    <property type="protein sequence ID" value="HIR92659.1"/>
    <property type="molecule type" value="Genomic_DNA"/>
</dbReference>
<accession>A0A9D1EJC8</accession>
<dbReference type="InterPro" id="IPR015424">
    <property type="entry name" value="PyrdxlP-dep_Trfase"/>
</dbReference>
<dbReference type="InterPro" id="IPR051798">
    <property type="entry name" value="Class-II_PLP-Dep_Aminotrans"/>
</dbReference>
<dbReference type="NCBIfam" id="TIGR04350">
    <property type="entry name" value="C_S_lyase_PatB"/>
    <property type="match status" value="1"/>
</dbReference>
<dbReference type="Pfam" id="PF00155">
    <property type="entry name" value="Aminotran_1_2"/>
    <property type="match status" value="1"/>
</dbReference>
<evidence type="ECO:0000256" key="4">
    <source>
        <dbReference type="ARBA" id="ARBA00023239"/>
    </source>
</evidence>
<keyword evidence="7" id="KW-0808">Transferase</keyword>
<comment type="caution">
    <text evidence="7">The sequence shown here is derived from an EMBL/GenBank/DDBJ whole genome shotgun (WGS) entry which is preliminary data.</text>
</comment>
<keyword evidence="7" id="KW-0032">Aminotransferase</keyword>
<dbReference type="AlphaFoldDB" id="A0A9D1EJC8"/>
<dbReference type="EC" id="4.4.1.13" evidence="2"/>
<keyword evidence="3" id="KW-0663">Pyridoxal phosphate</keyword>
<dbReference type="InterPro" id="IPR015422">
    <property type="entry name" value="PyrdxlP-dep_Trfase_small"/>
</dbReference>
<dbReference type="InterPro" id="IPR027619">
    <property type="entry name" value="C-S_lyase_PatB-like"/>
</dbReference>
<dbReference type="Gene3D" id="3.90.1150.10">
    <property type="entry name" value="Aspartate Aminotransferase, domain 1"/>
    <property type="match status" value="1"/>
</dbReference>
<feature type="domain" description="Aminotransferase class I/classII large" evidence="6">
    <location>
        <begin position="33"/>
        <end position="373"/>
    </location>
</feature>
<evidence type="ECO:0000256" key="2">
    <source>
        <dbReference type="ARBA" id="ARBA00012224"/>
    </source>
</evidence>
<evidence type="ECO:0000313" key="8">
    <source>
        <dbReference type="Proteomes" id="UP000886841"/>
    </source>
</evidence>
<sequence>MPFAFDQAVSRRGTDSLKWDVKENELPMWVADMDFETAPEIRAAIENRAAHGIYGYTVIPDAWYYAYINWWRTRHQIDIHKEWLIFCTGVVPAISSMVRKLTTPAEKVVLLTPVYNIFFNSVQNNGRQVLECPLHYDGNTYEVDFEKLEAALADPQTALFILCNPHNPTGNIWNKDVLTRIGDLCAEHGVTVISDEIHCDLTMPGKDYIPFASVSDACRDNSITCLAPTKAFNLAGLQTAAVCIPNPRLRHKVWRALNTDEVAEPNVFAAEAAIAAFTKGEAWLDALRNYLLENRKAAEDFLEKEIPHVHAVQAEATYLLWIDCRGIIGNVSQMCDFIRKQTGLYLSEGSQFGKNGTEFLRMNLACPRPVLQRGLDLLKKGVSQYEDWVVRQC</sequence>
<dbReference type="CDD" id="cd00609">
    <property type="entry name" value="AAT_like"/>
    <property type="match status" value="1"/>
</dbReference>
<dbReference type="InterPro" id="IPR004839">
    <property type="entry name" value="Aminotransferase_I/II_large"/>
</dbReference>
<evidence type="ECO:0000259" key="6">
    <source>
        <dbReference type="Pfam" id="PF00155"/>
    </source>
</evidence>
<dbReference type="Gene3D" id="3.40.640.10">
    <property type="entry name" value="Type I PLP-dependent aspartate aminotransferase-like (Major domain)"/>
    <property type="match status" value="1"/>
</dbReference>
<dbReference type="PANTHER" id="PTHR43525:SF1">
    <property type="entry name" value="PROTEIN MALY"/>
    <property type="match status" value="1"/>
</dbReference>
<evidence type="ECO:0000256" key="3">
    <source>
        <dbReference type="ARBA" id="ARBA00022898"/>
    </source>
</evidence>
<reference evidence="7" key="2">
    <citation type="journal article" date="2021" name="PeerJ">
        <title>Extensive microbial diversity within the chicken gut microbiome revealed by metagenomics and culture.</title>
        <authorList>
            <person name="Gilroy R."/>
            <person name="Ravi A."/>
            <person name="Getino M."/>
            <person name="Pursley I."/>
            <person name="Horton D.L."/>
            <person name="Alikhan N.F."/>
            <person name="Baker D."/>
            <person name="Gharbi K."/>
            <person name="Hall N."/>
            <person name="Watson M."/>
            <person name="Adriaenssens E.M."/>
            <person name="Foster-Nyarko E."/>
            <person name="Jarju S."/>
            <person name="Secka A."/>
            <person name="Antonio M."/>
            <person name="Oren A."/>
            <person name="Chaudhuri R.R."/>
            <person name="La Ragione R."/>
            <person name="Hildebrand F."/>
            <person name="Pallen M.J."/>
        </authorList>
    </citation>
    <scope>NUCLEOTIDE SEQUENCE</scope>
    <source>
        <strain evidence="7">ChiSxjej1B13-7041</strain>
    </source>
</reference>
<evidence type="ECO:0000256" key="5">
    <source>
        <dbReference type="ARBA" id="ARBA00037974"/>
    </source>
</evidence>
<dbReference type="GO" id="GO:0047804">
    <property type="term" value="F:cysteine-S-conjugate beta-lyase activity"/>
    <property type="evidence" value="ECO:0007669"/>
    <property type="project" value="UniProtKB-EC"/>
</dbReference>